<keyword evidence="3" id="KW-0067">ATP-binding</keyword>
<dbReference type="PANTHER" id="PTHR43334:SF1">
    <property type="entry name" value="3-HYDROXYPROPIONATE--COA LIGASE [ADP-FORMING]"/>
    <property type="match status" value="1"/>
</dbReference>
<dbReference type="Pfam" id="PF13549">
    <property type="entry name" value="ATP-grasp_5"/>
    <property type="match status" value="1"/>
</dbReference>
<dbReference type="PANTHER" id="PTHR43334">
    <property type="entry name" value="ACETATE--COA LIGASE [ADP-FORMING]"/>
    <property type="match status" value="1"/>
</dbReference>
<dbReference type="InterPro" id="IPR032875">
    <property type="entry name" value="Succ_CoA_lig_flav_dom"/>
</dbReference>
<dbReference type="Pfam" id="PF13380">
    <property type="entry name" value="CoA_binding_2"/>
    <property type="match status" value="1"/>
</dbReference>
<protein>
    <submittedName>
        <fullName evidence="5">6-carboxyhexanoate--CoA ligase</fullName>
    </submittedName>
</protein>
<sequence length="699" mass="74829">MNSMVKENKTLSNALLKPKTVALVGISDDQSKTAGRPLHFLRNAGYKGTIYCINPRRETVQGEKAYTSLTDLPEVPDHVYVLTGAELALEAVEECGKLGVPVVTLIASGFSEAGAEGVERENKLRELKAKYQTRILGPSSLGLVNLYEDLFLTANAAFAEPGLPKGNIFCASHSGSMIGSLTSRGRNHHTGFYGLVSVGGEVDLSVGEICLATLDNPDIHGYMLFLESMRHAEKLREFALKAAELNRPVVVFKLGRSQVAADLAVSHTGSMAGEDAVAEAFFKDCGIARVETLDGFLNAIPLLSKVPPQLANKKQINVGVLTTTGGGAAMVVDQLGIRNVSVVSPTDETIAKLNVRGVEVHAGGIIDLTLAGTKYEVMKAALEVLEEAPEFDLVLVASGSSARYHPDLAVKPIVDSITTYKKPLVSFLVPDAPEALKQLKQAGVPAFQSPEACADVINAAFSRRQPTPIHAQVSQPIKSTTVTLDEDSAYQLLRPLGIQNAPYQVLNVLQPKALDISYPVVVKVLHDQISHKTEVGGVILHVQNDSELKAAINQIKTNVEKHCPNLTVEKVLVQSMVKGLGEVLVGFKRDKDVGPIVMLAAGGVLTELYKDSSMRLAPVTLDSAYEMIAEVKGLKALDGFRGKQKGDLKAIAETVVAFSQLAVSKEYFIEEAEMNPLIVNPQGQGVTAVDALVHIAKEG</sequence>
<dbReference type="SUPFAM" id="SSF52210">
    <property type="entry name" value="Succinyl-CoA synthetase domains"/>
    <property type="match status" value="2"/>
</dbReference>
<dbReference type="Proteomes" id="UP000064939">
    <property type="component" value="Chromosome"/>
</dbReference>
<proteinExistence type="predicted"/>
<dbReference type="InterPro" id="IPR003781">
    <property type="entry name" value="CoA-bd"/>
</dbReference>
<dbReference type="AlphaFoldDB" id="A0A0N9VFK8"/>
<keyword evidence="2" id="KW-0547">Nucleotide-binding</keyword>
<dbReference type="EMBL" id="CP012808">
    <property type="protein sequence ID" value="ALH96105.1"/>
    <property type="molecule type" value="Genomic_DNA"/>
</dbReference>
<accession>A0A0N9VFK8</accession>
<dbReference type="RefSeq" id="WP_054581988.1">
    <property type="nucleotide sequence ID" value="NZ_CP012808.1"/>
</dbReference>
<dbReference type="Gene3D" id="3.40.50.261">
    <property type="entry name" value="Succinyl-CoA synthetase domains"/>
    <property type="match status" value="2"/>
</dbReference>
<evidence type="ECO:0000256" key="3">
    <source>
        <dbReference type="ARBA" id="ARBA00022840"/>
    </source>
</evidence>
<evidence type="ECO:0000256" key="2">
    <source>
        <dbReference type="ARBA" id="ARBA00022741"/>
    </source>
</evidence>
<dbReference type="SMART" id="SM00881">
    <property type="entry name" value="CoA_binding"/>
    <property type="match status" value="1"/>
</dbReference>
<dbReference type="InterPro" id="IPR016102">
    <property type="entry name" value="Succinyl-CoA_synth-like"/>
</dbReference>
<dbReference type="InterPro" id="IPR036291">
    <property type="entry name" value="NAD(P)-bd_dom_sf"/>
</dbReference>
<dbReference type="Gene3D" id="3.30.1490.20">
    <property type="entry name" value="ATP-grasp fold, A domain"/>
    <property type="match status" value="1"/>
</dbReference>
<keyword evidence="1 5" id="KW-0436">Ligase</keyword>
<evidence type="ECO:0000313" key="6">
    <source>
        <dbReference type="Proteomes" id="UP000064939"/>
    </source>
</evidence>
<dbReference type="SUPFAM" id="SSF51735">
    <property type="entry name" value="NAD(P)-binding Rossmann-fold domains"/>
    <property type="match status" value="1"/>
</dbReference>
<dbReference type="InterPro" id="IPR013815">
    <property type="entry name" value="ATP_grasp_subdomain_1"/>
</dbReference>
<feature type="domain" description="CoA-binding" evidence="4">
    <location>
        <begin position="15"/>
        <end position="110"/>
    </location>
</feature>
<dbReference type="STRING" id="1324350.AOY20_11485"/>
<dbReference type="KEGG" id="aei:AOY20_11485"/>
<dbReference type="Gene3D" id="3.30.470.20">
    <property type="entry name" value="ATP-grasp fold, B domain"/>
    <property type="match status" value="1"/>
</dbReference>
<dbReference type="Pfam" id="PF13607">
    <property type="entry name" value="Succ_CoA_lig"/>
    <property type="match status" value="1"/>
</dbReference>
<evidence type="ECO:0000313" key="5">
    <source>
        <dbReference type="EMBL" id="ALH96105.1"/>
    </source>
</evidence>
<organism evidence="5 6">
    <name type="scientific">Acinetobacter equi</name>
    <dbReference type="NCBI Taxonomy" id="1324350"/>
    <lineage>
        <taxon>Bacteria</taxon>
        <taxon>Pseudomonadati</taxon>
        <taxon>Pseudomonadota</taxon>
        <taxon>Gammaproteobacteria</taxon>
        <taxon>Moraxellales</taxon>
        <taxon>Moraxellaceae</taxon>
        <taxon>Acinetobacter</taxon>
    </lineage>
</organism>
<keyword evidence="6" id="KW-1185">Reference proteome</keyword>
<dbReference type="InterPro" id="IPR051538">
    <property type="entry name" value="Acyl-CoA_Synth/Transferase"/>
</dbReference>
<reference evidence="5 6" key="1">
    <citation type="journal article" date="2015" name="Int. J. Syst. Evol. Microbiol.">
        <title>Acinetobacter equi sp. nov. isolated from horse faeces.</title>
        <authorList>
            <person name="Poppel M.T."/>
            <person name="Skiebe E."/>
            <person name="Laue M."/>
            <person name="Bergmann H."/>
            <person name="Ebersberger I."/>
            <person name="Garn T."/>
            <person name="Fruth A."/>
            <person name="Baumgardt S."/>
            <person name="Busse H.J."/>
            <person name="Wilharm G."/>
        </authorList>
    </citation>
    <scope>NUCLEOTIDE SEQUENCE [LARGE SCALE GENOMIC DNA]</scope>
    <source>
        <strain evidence="5 6">114</strain>
    </source>
</reference>
<evidence type="ECO:0000259" key="4">
    <source>
        <dbReference type="SMART" id="SM00881"/>
    </source>
</evidence>
<evidence type="ECO:0000256" key="1">
    <source>
        <dbReference type="ARBA" id="ARBA00022598"/>
    </source>
</evidence>
<dbReference type="SUPFAM" id="SSF56059">
    <property type="entry name" value="Glutathione synthetase ATP-binding domain-like"/>
    <property type="match status" value="1"/>
</dbReference>
<name>A0A0N9VFK8_9GAMM</name>
<gene>
    <name evidence="5" type="ORF">AOY20_11485</name>
</gene>
<dbReference type="Gene3D" id="3.40.50.720">
    <property type="entry name" value="NAD(P)-binding Rossmann-like Domain"/>
    <property type="match status" value="1"/>
</dbReference>
<dbReference type="GO" id="GO:0005524">
    <property type="term" value="F:ATP binding"/>
    <property type="evidence" value="ECO:0007669"/>
    <property type="project" value="UniProtKB-KW"/>
</dbReference>
<dbReference type="GO" id="GO:0016874">
    <property type="term" value="F:ligase activity"/>
    <property type="evidence" value="ECO:0007669"/>
    <property type="project" value="UniProtKB-KW"/>
</dbReference>